<dbReference type="InterPro" id="IPR051207">
    <property type="entry name" value="ComplexI_NDUFA9_subunit"/>
</dbReference>
<dbReference type="Gene3D" id="3.40.50.720">
    <property type="entry name" value="NAD(P)-binding Rossmann-like Domain"/>
    <property type="match status" value="1"/>
</dbReference>
<dbReference type="GO" id="GO:0044877">
    <property type="term" value="F:protein-containing complex binding"/>
    <property type="evidence" value="ECO:0007669"/>
    <property type="project" value="TreeGrafter"/>
</dbReference>
<dbReference type="Proteomes" id="UP000006853">
    <property type="component" value="Chromosome 4"/>
</dbReference>
<proteinExistence type="predicted"/>
<dbReference type="GO" id="GO:0005739">
    <property type="term" value="C:mitochondrion"/>
    <property type="evidence" value="ECO:0007669"/>
    <property type="project" value="TreeGrafter"/>
</dbReference>
<dbReference type="EMBL" id="FR839631">
    <property type="protein sequence ID" value="SCV12379.1"/>
    <property type="molecule type" value="Genomic_DNA"/>
</dbReference>
<gene>
    <name evidence="2" type="primary">COQ11</name>
    <name evidence="2" type="ordered locus">PP7435_Chr4-1444</name>
</gene>
<accession>A0A1G4KQU6</accession>
<reference evidence="2 3" key="2">
    <citation type="journal article" date="2016" name="FEMS Yeast Res.">
        <title>Curation of the genome annotation of Pichia pastoris (Komagataella phaffii) CBS7435 from gene level to protein function.</title>
        <authorList>
            <person name="Valli M."/>
            <person name="Tatto N.E."/>
            <person name="Peymann A."/>
            <person name="Gruber C."/>
            <person name="Landes N."/>
            <person name="Ekker H."/>
            <person name="Thallinger G.G."/>
            <person name="Mattanovich D."/>
            <person name="Gasser B."/>
            <person name="Graf A.B."/>
        </authorList>
    </citation>
    <scope>GENOME REANNOTATION</scope>
    <source>
        <strain evidence="2 3">ATCC 76273 / CBS 7435 / CECT 11047 / NRRL Y-11430 / Wegner 21-1</strain>
    </source>
</reference>
<organism evidence="2 3">
    <name type="scientific">Komagataella phaffii (strain ATCC 76273 / CBS 7435 / CECT 11047 / NRRL Y-11430 / Wegner 21-1)</name>
    <name type="common">Yeast</name>
    <name type="synonym">Pichia pastoris</name>
    <dbReference type="NCBI Taxonomy" id="981350"/>
    <lineage>
        <taxon>Eukaryota</taxon>
        <taxon>Fungi</taxon>
        <taxon>Dikarya</taxon>
        <taxon>Ascomycota</taxon>
        <taxon>Saccharomycotina</taxon>
        <taxon>Pichiomycetes</taxon>
        <taxon>Pichiales</taxon>
        <taxon>Pichiaceae</taxon>
        <taxon>Komagataella</taxon>
    </lineage>
</organism>
<dbReference type="InterPro" id="IPR013120">
    <property type="entry name" value="FAR_NAD-bd"/>
</dbReference>
<feature type="domain" description="Thioester reductase (TE)" evidence="1">
    <location>
        <begin position="62"/>
        <end position="206"/>
    </location>
</feature>
<dbReference type="InterPro" id="IPR036291">
    <property type="entry name" value="NAD(P)-bd_dom_sf"/>
</dbReference>
<evidence type="ECO:0000313" key="2">
    <source>
        <dbReference type="EMBL" id="SCV12379.1"/>
    </source>
</evidence>
<protein>
    <submittedName>
        <fullName evidence="2">Putative oxidoreductase</fullName>
    </submittedName>
</protein>
<keyword evidence="3" id="KW-1185">Reference proteome</keyword>
<dbReference type="AlphaFoldDB" id="A0A1G4KQU6"/>
<dbReference type="Pfam" id="PF07993">
    <property type="entry name" value="NAD_binding_4"/>
    <property type="match status" value="1"/>
</dbReference>
<name>A0A1G4KQU6_KOMPC</name>
<evidence type="ECO:0000313" key="3">
    <source>
        <dbReference type="Proteomes" id="UP000006853"/>
    </source>
</evidence>
<dbReference type="SUPFAM" id="SSF51735">
    <property type="entry name" value="NAD(P)-binding Rossmann-fold domains"/>
    <property type="match status" value="1"/>
</dbReference>
<dbReference type="PANTHER" id="PTHR12126:SF16">
    <property type="entry name" value="MIOREX COMPLEX COMPONENT 2"/>
    <property type="match status" value="1"/>
</dbReference>
<dbReference type="PANTHER" id="PTHR12126">
    <property type="entry name" value="NADH-UBIQUINONE OXIDOREDUCTASE 39 KDA SUBUNIT-RELATED"/>
    <property type="match status" value="1"/>
</dbReference>
<evidence type="ECO:0000259" key="1">
    <source>
        <dbReference type="Pfam" id="PF07993"/>
    </source>
</evidence>
<sequence>MSKKLIVFGGNGFLGKRICQEGIKAGFKVVSLSSSGKSPTKILPSDDEWVKKVQWKKADVFKPESYKDILKDANAVVHSVGILLENAEYKKAINSNNDLLGEIMSFFQTSNPMTKNVSNSYDAVNRESAVLLAQTLIESKGKLPKSISKAPAFVYISADQQPPFIPSGYLESKRKAEFELYQLQPGIRPVLMRPSFMFDEHISGDVRSKLKDLIKLGDQFNQKILNNALKDIIRPTVSTNQVAKSVIEKINDPEYHGPVLLEEIV</sequence>
<reference evidence="2 3" key="1">
    <citation type="journal article" date="2011" name="J. Biotechnol.">
        <title>High-quality genome sequence of Pichia pastoris CBS7435.</title>
        <authorList>
            <person name="Kuberl A."/>
            <person name="Schneider J."/>
            <person name="Thallinger G.G."/>
            <person name="Anderl I."/>
            <person name="Wibberg D."/>
            <person name="Hajek T."/>
            <person name="Jaenicke S."/>
            <person name="Brinkrolf K."/>
            <person name="Goesmann A."/>
            <person name="Szczepanowski R."/>
            <person name="Puhler A."/>
            <person name="Schwab H."/>
            <person name="Glieder A."/>
            <person name="Pichler H."/>
        </authorList>
    </citation>
    <scope>NUCLEOTIDE SEQUENCE [LARGE SCALE GENOMIC DNA]</scope>
    <source>
        <strain evidence="3">ATCC 76273 / CBS 7435 / CECT 11047 / NRRL Y-11430 / Wegner 21-1</strain>
    </source>
</reference>